<accession>A0A086BMN4</accession>
<sequence>MKSIFEFLIFYQNEDIKEAEKKLKNTTNNLIFLHQKFADLKIPLADNYIFSEQLIIKFHLHNCSILSLSDGIYLHNSKLGITNKSKFLDISSIMTIIRAQYETLLMFQHLFINTDNEDEKMLRFYAWMMSSMIDREKTMTSENELIIEKVMENRLAIENTKNAIQKLESFKNLSEKHQKTLIEKGSGKLFKHWETIKTESFGNHGILSNIYYLLSVYSHSEGISSLQLKETKHLYEDSNNQKNLFLYIIQSLAMTAVMIKNICKIFKEVQIEYEKLPQEFKSEIDTLYNMAIRKPII</sequence>
<protein>
    <submittedName>
        <fullName evidence="1">Uncharacterized protein</fullName>
    </submittedName>
</protein>
<dbReference type="eggNOG" id="ENOG5033C8R">
    <property type="taxonomic scope" value="Bacteria"/>
</dbReference>
<dbReference type="Proteomes" id="UP000028709">
    <property type="component" value="Unassembled WGS sequence"/>
</dbReference>
<gene>
    <name evidence="1" type="ORF">IQ37_03305</name>
</gene>
<dbReference type="EMBL" id="JPRJ01000002">
    <property type="protein sequence ID" value="KFF30198.1"/>
    <property type="molecule type" value="Genomic_DNA"/>
</dbReference>
<reference evidence="1 2" key="1">
    <citation type="submission" date="2014-07" db="EMBL/GenBank/DDBJ databases">
        <title>Genome of Chryseobacterium piperi CTM.</title>
        <authorList>
            <person name="Pipes S.E."/>
            <person name="Stropko S.J."/>
            <person name="Newman J.D."/>
        </authorList>
    </citation>
    <scope>NUCLEOTIDE SEQUENCE [LARGE SCALE GENOMIC DNA]</scope>
    <source>
        <strain evidence="1 2">CTM</strain>
    </source>
</reference>
<proteinExistence type="predicted"/>
<name>A0A086BMN4_9FLAO</name>
<keyword evidence="2" id="KW-1185">Reference proteome</keyword>
<dbReference type="KEGG" id="cpip:CJF12_07635"/>
<dbReference type="AlphaFoldDB" id="A0A086BMN4"/>
<evidence type="ECO:0000313" key="2">
    <source>
        <dbReference type="Proteomes" id="UP000028709"/>
    </source>
</evidence>
<dbReference type="OrthoDB" id="1230621at2"/>
<comment type="caution">
    <text evidence="1">The sequence shown here is derived from an EMBL/GenBank/DDBJ whole genome shotgun (WGS) entry which is preliminary data.</text>
</comment>
<dbReference type="RefSeq" id="WP_034681571.1">
    <property type="nucleotide sequence ID" value="NZ_CP023049.2"/>
</dbReference>
<evidence type="ECO:0000313" key="1">
    <source>
        <dbReference type="EMBL" id="KFF30198.1"/>
    </source>
</evidence>
<organism evidence="1 2">
    <name type="scientific">Chryseobacterium piperi</name>
    <dbReference type="NCBI Taxonomy" id="558152"/>
    <lineage>
        <taxon>Bacteria</taxon>
        <taxon>Pseudomonadati</taxon>
        <taxon>Bacteroidota</taxon>
        <taxon>Flavobacteriia</taxon>
        <taxon>Flavobacteriales</taxon>
        <taxon>Weeksellaceae</taxon>
        <taxon>Chryseobacterium group</taxon>
        <taxon>Chryseobacterium</taxon>
    </lineage>
</organism>